<keyword evidence="3" id="KW-1185">Reference proteome</keyword>
<accession>A0A5M3VWA1</accession>
<evidence type="ECO:0000259" key="1">
    <source>
        <dbReference type="PROSITE" id="PS51704"/>
    </source>
</evidence>
<dbReference type="PROSITE" id="PS50007">
    <property type="entry name" value="PIPLC_X_DOMAIN"/>
    <property type="match status" value="1"/>
</dbReference>
<dbReference type="AlphaFoldDB" id="A0A5M3VWA1"/>
<dbReference type="InterPro" id="IPR017946">
    <property type="entry name" value="PLC-like_Pdiesterase_TIM-brl"/>
</dbReference>
<dbReference type="OrthoDB" id="3268277at2"/>
<dbReference type="Gene3D" id="3.20.20.190">
    <property type="entry name" value="Phosphatidylinositol (PI) phosphodiesterase"/>
    <property type="match status" value="1"/>
</dbReference>
<reference evidence="2 3" key="1">
    <citation type="submission" date="2019-10" db="EMBL/GenBank/DDBJ databases">
        <title>Whole genome shotgun sequence of Acrocarpospora corrugata NBRC 13972.</title>
        <authorList>
            <person name="Ichikawa N."/>
            <person name="Kimura A."/>
            <person name="Kitahashi Y."/>
            <person name="Komaki H."/>
            <person name="Oguchi A."/>
        </authorList>
    </citation>
    <scope>NUCLEOTIDE SEQUENCE [LARGE SCALE GENOMIC DNA]</scope>
    <source>
        <strain evidence="2 3">NBRC 13972</strain>
    </source>
</reference>
<protein>
    <recommendedName>
        <fullName evidence="1">GP-PDE domain-containing protein</fullName>
    </recommendedName>
</protein>
<dbReference type="PANTHER" id="PTHR46211:SF1">
    <property type="entry name" value="GLYCEROPHOSPHODIESTER PHOSPHODIESTERASE, CYTOPLASMIC"/>
    <property type="match status" value="1"/>
</dbReference>
<dbReference type="SUPFAM" id="SSF51695">
    <property type="entry name" value="PLC-like phosphodiesterases"/>
    <property type="match status" value="1"/>
</dbReference>
<feature type="domain" description="GP-PDE" evidence="1">
    <location>
        <begin position="60"/>
        <end position="282"/>
    </location>
</feature>
<name>A0A5M3VWA1_9ACTN</name>
<evidence type="ECO:0000313" key="3">
    <source>
        <dbReference type="Proteomes" id="UP000334990"/>
    </source>
</evidence>
<comment type="caution">
    <text evidence="2">The sequence shown here is derived from an EMBL/GenBank/DDBJ whole genome shotgun (WGS) entry which is preliminary data.</text>
</comment>
<dbReference type="EMBL" id="BLAD01000048">
    <property type="protein sequence ID" value="GES01095.1"/>
    <property type="molecule type" value="Genomic_DNA"/>
</dbReference>
<dbReference type="GO" id="GO:0006629">
    <property type="term" value="P:lipid metabolic process"/>
    <property type="evidence" value="ECO:0007669"/>
    <property type="project" value="InterPro"/>
</dbReference>
<dbReference type="PANTHER" id="PTHR46211">
    <property type="entry name" value="GLYCEROPHOSPHORYL DIESTER PHOSPHODIESTERASE"/>
    <property type="match status" value="1"/>
</dbReference>
<dbReference type="GO" id="GO:0008081">
    <property type="term" value="F:phosphoric diester hydrolase activity"/>
    <property type="evidence" value="ECO:0007669"/>
    <property type="project" value="InterPro"/>
</dbReference>
<dbReference type="Proteomes" id="UP000334990">
    <property type="component" value="Unassembled WGS sequence"/>
</dbReference>
<dbReference type="Pfam" id="PF03009">
    <property type="entry name" value="GDPD"/>
    <property type="match status" value="1"/>
</dbReference>
<proteinExistence type="predicted"/>
<organism evidence="2 3">
    <name type="scientific">Acrocarpospora corrugata</name>
    <dbReference type="NCBI Taxonomy" id="35763"/>
    <lineage>
        <taxon>Bacteria</taxon>
        <taxon>Bacillati</taxon>
        <taxon>Actinomycetota</taxon>
        <taxon>Actinomycetes</taxon>
        <taxon>Streptosporangiales</taxon>
        <taxon>Streptosporangiaceae</taxon>
        <taxon>Acrocarpospora</taxon>
    </lineage>
</organism>
<dbReference type="CDD" id="cd08556">
    <property type="entry name" value="GDPD"/>
    <property type="match status" value="1"/>
</dbReference>
<gene>
    <name evidence="2" type="ORF">Acor_31590</name>
</gene>
<dbReference type="PROSITE" id="PS51704">
    <property type="entry name" value="GP_PDE"/>
    <property type="match status" value="1"/>
</dbReference>
<dbReference type="InterPro" id="IPR030395">
    <property type="entry name" value="GP_PDE_dom"/>
</dbReference>
<evidence type="ECO:0000313" key="2">
    <source>
        <dbReference type="EMBL" id="GES01095.1"/>
    </source>
</evidence>
<sequence length="288" mass="31022">MTLLARLRPLPAGGGSPAPQAAPAVVRGVLAISSLAPLLLSSSAVAHDLAQAAPATCTVPGLISHRGYPAATGTENTLPAFQRALEAGSDRVELDVRFTKDHRPVLMHDATVNRTTTATGRVADMTLAQFRALRTADGRHPPTLGQALRLLRGKTEETLVELKQVPDAADRRSLQDLYRRLSASTWASLTSFSPSALRAVRSIPARKGLLSVSAPRVALAKEFSFVAVRYDNLSRARVREYRAADATIYAWTPNNPSAWQRLGDYGVHRIVTDQTPAYLAWAAQGCRS</sequence>